<sequence length="190" mass="20604">MALSTVSVDLRAKSVDRVLDHVEQALQVRLDRASVVRKRRSVGALSDRDTWVRIERRPLERIGGQGWNGVECAAVLRGVAMPRWHAGVAWREAGAEAMWRADETDLIAAAPVRSGGRLVDEPKLPDSWWAALSASLDALASQDTTRVATPDTVRITQAGVTETIRGAFPDRPVDTAISRSYVVGGLDGPS</sequence>
<organism evidence="1 2">
    <name type="scientific">Streptomyces blastmyceticus</name>
    <dbReference type="NCBI Taxonomy" id="68180"/>
    <lineage>
        <taxon>Bacteria</taxon>
        <taxon>Bacillati</taxon>
        <taxon>Actinomycetota</taxon>
        <taxon>Actinomycetes</taxon>
        <taxon>Kitasatosporales</taxon>
        <taxon>Streptomycetaceae</taxon>
        <taxon>Streptomyces</taxon>
    </lineage>
</organism>
<dbReference type="RefSeq" id="WP_425572905.1">
    <property type="nucleotide sequence ID" value="NZ_BAAABW010000017.1"/>
</dbReference>
<proteinExistence type="predicted"/>
<evidence type="ECO:0000313" key="1">
    <source>
        <dbReference type="EMBL" id="GAA0352944.1"/>
    </source>
</evidence>
<protein>
    <submittedName>
        <fullName evidence="1">Uncharacterized protein</fullName>
    </submittedName>
</protein>
<keyword evidence="2" id="KW-1185">Reference proteome</keyword>
<comment type="caution">
    <text evidence="1">The sequence shown here is derived from an EMBL/GenBank/DDBJ whole genome shotgun (WGS) entry which is preliminary data.</text>
</comment>
<dbReference type="EMBL" id="BAAABW010000017">
    <property type="protein sequence ID" value="GAA0352944.1"/>
    <property type="molecule type" value="Genomic_DNA"/>
</dbReference>
<reference evidence="1 2" key="1">
    <citation type="journal article" date="2019" name="Int. J. Syst. Evol. Microbiol.">
        <title>The Global Catalogue of Microorganisms (GCM) 10K type strain sequencing project: providing services to taxonomists for standard genome sequencing and annotation.</title>
        <authorList>
            <consortium name="The Broad Institute Genomics Platform"/>
            <consortium name="The Broad Institute Genome Sequencing Center for Infectious Disease"/>
            <person name="Wu L."/>
            <person name="Ma J."/>
        </authorList>
    </citation>
    <scope>NUCLEOTIDE SEQUENCE [LARGE SCALE GENOMIC DNA]</scope>
    <source>
        <strain evidence="1 2">JCM 4565</strain>
    </source>
</reference>
<dbReference type="Proteomes" id="UP001500063">
    <property type="component" value="Unassembled WGS sequence"/>
</dbReference>
<name>A0ABN0X1Z0_9ACTN</name>
<evidence type="ECO:0000313" key="2">
    <source>
        <dbReference type="Proteomes" id="UP001500063"/>
    </source>
</evidence>
<gene>
    <name evidence="1" type="ORF">GCM10010319_32570</name>
</gene>
<accession>A0ABN0X1Z0</accession>